<evidence type="ECO:0000256" key="3">
    <source>
        <dbReference type="ARBA" id="ARBA00023163"/>
    </source>
</evidence>
<keyword evidence="3" id="KW-0804">Transcription</keyword>
<dbReference type="KEGG" id="sbae:DSM104329_00896"/>
<evidence type="ECO:0000313" key="7">
    <source>
        <dbReference type="Proteomes" id="UP001162834"/>
    </source>
</evidence>
<dbReference type="EMBL" id="CP087164">
    <property type="protein sequence ID" value="UGS34518.1"/>
    <property type="molecule type" value="Genomic_DNA"/>
</dbReference>
<dbReference type="InterPro" id="IPR008920">
    <property type="entry name" value="TF_FadR/GntR_C"/>
</dbReference>
<dbReference type="Pfam" id="PF00392">
    <property type="entry name" value="GntR"/>
    <property type="match status" value="1"/>
</dbReference>
<dbReference type="PANTHER" id="PTHR43537">
    <property type="entry name" value="TRANSCRIPTIONAL REGULATOR, GNTR FAMILY"/>
    <property type="match status" value="1"/>
</dbReference>
<proteinExistence type="predicted"/>
<dbReference type="Gene3D" id="1.20.120.530">
    <property type="entry name" value="GntR ligand-binding domain-like"/>
    <property type="match status" value="1"/>
</dbReference>
<dbReference type="Pfam" id="PF07729">
    <property type="entry name" value="FCD"/>
    <property type="match status" value="1"/>
</dbReference>
<keyword evidence="7" id="KW-1185">Reference proteome</keyword>
<organism evidence="6 7">
    <name type="scientific">Capillimicrobium parvum</name>
    <dbReference type="NCBI Taxonomy" id="2884022"/>
    <lineage>
        <taxon>Bacteria</taxon>
        <taxon>Bacillati</taxon>
        <taxon>Actinomycetota</taxon>
        <taxon>Thermoleophilia</taxon>
        <taxon>Solirubrobacterales</taxon>
        <taxon>Capillimicrobiaceae</taxon>
        <taxon>Capillimicrobium</taxon>
    </lineage>
</organism>
<dbReference type="InterPro" id="IPR000524">
    <property type="entry name" value="Tscrpt_reg_HTH_GntR"/>
</dbReference>
<feature type="domain" description="HTH gntR-type" evidence="5">
    <location>
        <begin position="36"/>
        <end position="106"/>
    </location>
</feature>
<accession>A0A9E6XU70</accession>
<dbReference type="PROSITE" id="PS50949">
    <property type="entry name" value="HTH_GNTR"/>
    <property type="match status" value="1"/>
</dbReference>
<name>A0A9E6XU70_9ACTN</name>
<feature type="region of interest" description="Disordered" evidence="4">
    <location>
        <begin position="1"/>
        <end position="23"/>
    </location>
</feature>
<evidence type="ECO:0000259" key="5">
    <source>
        <dbReference type="PROSITE" id="PS50949"/>
    </source>
</evidence>
<keyword evidence="2" id="KW-0238">DNA-binding</keyword>
<dbReference type="GO" id="GO:0003700">
    <property type="term" value="F:DNA-binding transcription factor activity"/>
    <property type="evidence" value="ECO:0007669"/>
    <property type="project" value="InterPro"/>
</dbReference>
<dbReference type="SMART" id="SM00895">
    <property type="entry name" value="FCD"/>
    <property type="match status" value="1"/>
</dbReference>
<dbReference type="PANTHER" id="PTHR43537:SF5">
    <property type="entry name" value="UXU OPERON TRANSCRIPTIONAL REGULATOR"/>
    <property type="match status" value="1"/>
</dbReference>
<dbReference type="CDD" id="cd07377">
    <property type="entry name" value="WHTH_GntR"/>
    <property type="match status" value="1"/>
</dbReference>
<dbReference type="InterPro" id="IPR036388">
    <property type="entry name" value="WH-like_DNA-bd_sf"/>
</dbReference>
<keyword evidence="1" id="KW-0805">Transcription regulation</keyword>
<dbReference type="GO" id="GO:0003677">
    <property type="term" value="F:DNA binding"/>
    <property type="evidence" value="ECO:0007669"/>
    <property type="project" value="UniProtKB-KW"/>
</dbReference>
<dbReference type="AlphaFoldDB" id="A0A9E6XU70"/>
<dbReference type="Proteomes" id="UP001162834">
    <property type="component" value="Chromosome"/>
</dbReference>
<protein>
    <submittedName>
        <fullName evidence="6">HTH-type transcriptional repressor NanR</fullName>
    </submittedName>
</protein>
<evidence type="ECO:0000313" key="6">
    <source>
        <dbReference type="EMBL" id="UGS34518.1"/>
    </source>
</evidence>
<evidence type="ECO:0000256" key="2">
    <source>
        <dbReference type="ARBA" id="ARBA00023125"/>
    </source>
</evidence>
<reference evidence="6" key="1">
    <citation type="journal article" date="2022" name="Int. J. Syst. Evol. Microbiol.">
        <title>Pseudomonas aegrilactucae sp. nov. and Pseudomonas morbosilactucae sp. nov., pathogens causing bacterial rot of lettuce in Japan.</title>
        <authorList>
            <person name="Sawada H."/>
            <person name="Fujikawa T."/>
            <person name="Satou M."/>
        </authorList>
    </citation>
    <scope>NUCLEOTIDE SEQUENCE</scope>
    <source>
        <strain evidence="6">0166_1</strain>
    </source>
</reference>
<sequence length="279" mass="29545">MREPVPSMVKAEQQAPEAGVPYDDRGTAAFRPIRVRTAADEVVAVLVNAISGGLYPPGSMLPRERDLAARLGVSRTVVHEAIGVLRRAGVVSVRRGASGGATVIAPEKIAEVMAGRGDETALALPTLLEVRRTLELTGALLAAERATAAELSHLRELVEALDELLDDAAAFLARDIRFHAALATASGSPGLAQSVRWVLDRITLVMTQCPVGRVDLGVALANQRRTLEAVERRDPERIIATMDDHMAAFEELFVGRRLGASRPAKEPSAATGADLAGSA</sequence>
<evidence type="ECO:0000256" key="1">
    <source>
        <dbReference type="ARBA" id="ARBA00023015"/>
    </source>
</evidence>
<dbReference type="InterPro" id="IPR011711">
    <property type="entry name" value="GntR_C"/>
</dbReference>
<dbReference type="InterPro" id="IPR036390">
    <property type="entry name" value="WH_DNA-bd_sf"/>
</dbReference>
<dbReference type="SMART" id="SM00345">
    <property type="entry name" value="HTH_GNTR"/>
    <property type="match status" value="1"/>
</dbReference>
<dbReference type="Gene3D" id="1.10.10.10">
    <property type="entry name" value="Winged helix-like DNA-binding domain superfamily/Winged helix DNA-binding domain"/>
    <property type="match status" value="1"/>
</dbReference>
<dbReference type="SUPFAM" id="SSF48008">
    <property type="entry name" value="GntR ligand-binding domain-like"/>
    <property type="match status" value="1"/>
</dbReference>
<dbReference type="PRINTS" id="PR00035">
    <property type="entry name" value="HTHGNTR"/>
</dbReference>
<dbReference type="SUPFAM" id="SSF46785">
    <property type="entry name" value="Winged helix' DNA-binding domain"/>
    <property type="match status" value="1"/>
</dbReference>
<gene>
    <name evidence="6" type="primary">nanR_2</name>
    <name evidence="6" type="ORF">DSM104329_00896</name>
</gene>
<evidence type="ECO:0000256" key="4">
    <source>
        <dbReference type="SAM" id="MobiDB-lite"/>
    </source>
</evidence>